<keyword evidence="3" id="KW-0611">Plant defense</keyword>
<dbReference type="Pfam" id="PF18052">
    <property type="entry name" value="Rx_N"/>
    <property type="match status" value="1"/>
</dbReference>
<feature type="domain" description="NB-ARC" evidence="5">
    <location>
        <begin position="183"/>
        <end position="287"/>
    </location>
</feature>
<sequence>MAERVFISGAIEILKKLSSFPKEEVILIRGVKKEFKKLRETFPMILAVLREVEMRQEKNELISIWLKRLKDIAYEVDDVLDEFSFEAMRRKMEIPTCKKKKINMKMFCFKVGDVNDHFKNDIDRETDARLDNSQIFERKNEKSMLIDMLIGSSNENFLSVIPIVGIEGLGKTTLAKTVNNNDELIEEMVESLIREKPNLSNLEAIQSKLEENLRGKIFLLVLDDVWSRDHEKWDRLRTSFVIGAKGSKIIVTTRNKEIASIMRTLPPHHLVGLSENEIWSLFKIRAFGNGTAIENSNTVRIGKGLVEKCKGIPLAIKSLSALMHSKRNDQGLLQSSGGNILMEDLGDEYLHVWCGIHSFKLWRDKYREEVACKMHDLVDDLAQSIIGNECMRVEDFDKVKPKLETRYLSLVGDIETTPKTLFIMKKVRAHQCLDRSSNCPPYHIYNHMFLSLKSLNILDLINAEIESLSSCIEELKHLRYLDLSGNEFMINLRRLEIDRGLKFPKGIGQLKNLQTLSHFLVEMDTEASANIEELGDLQQLGGTLKLVNLHCLSNNASSANLRVKPKLRELHMIIMLSLGEWFQGTKLPNWMNGSSYMSSLQNPELENCRNIKSLGLASLSRAVLVLLLYQMGFFNLLRSLKTLEVKECSILRPLPESIGNLSSLRELDCQCLETLPESFGNLSSLQKLLIGESRDLTVLPESLGDLLSLEELVIVRCRNLVSLLEGIRRLMSLKKLGVGSCHNSMPFPSVIKYLISLNTLHITEIFLSLQTLYISDCPTWVSLPNCLQELRSLKNLGALPAGLGNLSSSLENLTINHCKNLSSL</sequence>
<dbReference type="Gene3D" id="3.40.50.300">
    <property type="entry name" value="P-loop containing nucleotide triphosphate hydrolases"/>
    <property type="match status" value="1"/>
</dbReference>
<dbReference type="InterPro" id="IPR041118">
    <property type="entry name" value="Rx_N"/>
</dbReference>
<reference evidence="8" key="1">
    <citation type="journal article" date="2023" name="Plant J.">
        <title>The genome of the king protea, Protea cynaroides.</title>
        <authorList>
            <person name="Chang J."/>
            <person name="Duong T.A."/>
            <person name="Schoeman C."/>
            <person name="Ma X."/>
            <person name="Roodt D."/>
            <person name="Barker N."/>
            <person name="Li Z."/>
            <person name="Van de Peer Y."/>
            <person name="Mizrachi E."/>
        </authorList>
    </citation>
    <scope>NUCLEOTIDE SEQUENCE</scope>
    <source>
        <tissue evidence="8">Young leaves</tissue>
    </source>
</reference>
<organism evidence="8 9">
    <name type="scientific">Protea cynaroides</name>
    <dbReference type="NCBI Taxonomy" id="273540"/>
    <lineage>
        <taxon>Eukaryota</taxon>
        <taxon>Viridiplantae</taxon>
        <taxon>Streptophyta</taxon>
        <taxon>Embryophyta</taxon>
        <taxon>Tracheophyta</taxon>
        <taxon>Spermatophyta</taxon>
        <taxon>Magnoliopsida</taxon>
        <taxon>Proteales</taxon>
        <taxon>Proteaceae</taxon>
        <taxon>Protea</taxon>
    </lineage>
</organism>
<dbReference type="InterPro" id="IPR042197">
    <property type="entry name" value="Apaf_helical"/>
</dbReference>
<comment type="caution">
    <text evidence="8">The sequence shown here is derived from an EMBL/GenBank/DDBJ whole genome shotgun (WGS) entry which is preliminary data.</text>
</comment>
<dbReference type="Pfam" id="PF23598">
    <property type="entry name" value="LRR_14"/>
    <property type="match status" value="1"/>
</dbReference>
<dbReference type="InterPro" id="IPR001611">
    <property type="entry name" value="Leu-rich_rpt"/>
</dbReference>
<keyword evidence="1" id="KW-0677">Repeat</keyword>
<dbReference type="EMBL" id="JAMYWD010000007">
    <property type="protein sequence ID" value="KAJ4964607.1"/>
    <property type="molecule type" value="Genomic_DNA"/>
</dbReference>
<dbReference type="Proteomes" id="UP001141806">
    <property type="component" value="Unassembled WGS sequence"/>
</dbReference>
<dbReference type="GO" id="GO:0006952">
    <property type="term" value="P:defense response"/>
    <property type="evidence" value="ECO:0007669"/>
    <property type="project" value="UniProtKB-KW"/>
</dbReference>
<dbReference type="Gene3D" id="3.80.10.10">
    <property type="entry name" value="Ribonuclease Inhibitor"/>
    <property type="match status" value="3"/>
</dbReference>
<dbReference type="GO" id="GO:0005524">
    <property type="term" value="F:ATP binding"/>
    <property type="evidence" value="ECO:0007669"/>
    <property type="project" value="UniProtKB-KW"/>
</dbReference>
<dbReference type="PANTHER" id="PTHR36766">
    <property type="entry name" value="PLANT BROAD-SPECTRUM MILDEW RESISTANCE PROTEIN RPW8"/>
    <property type="match status" value="1"/>
</dbReference>
<protein>
    <submittedName>
        <fullName evidence="8">Uncharacterized protein</fullName>
    </submittedName>
</protein>
<dbReference type="Gene3D" id="1.20.5.4130">
    <property type="match status" value="1"/>
</dbReference>
<feature type="domain" description="Disease resistance R13L4/SHOC-2-like LRR" evidence="7">
    <location>
        <begin position="629"/>
        <end position="813"/>
    </location>
</feature>
<dbReference type="PANTHER" id="PTHR36766:SF70">
    <property type="entry name" value="DISEASE RESISTANCE PROTEIN RGA4"/>
    <property type="match status" value="1"/>
</dbReference>
<evidence type="ECO:0000256" key="1">
    <source>
        <dbReference type="ARBA" id="ARBA00022737"/>
    </source>
</evidence>
<evidence type="ECO:0000259" key="6">
    <source>
        <dbReference type="Pfam" id="PF18052"/>
    </source>
</evidence>
<dbReference type="SUPFAM" id="SSF52047">
    <property type="entry name" value="RNI-like"/>
    <property type="match status" value="1"/>
</dbReference>
<dbReference type="Pfam" id="PF13855">
    <property type="entry name" value="LRR_8"/>
    <property type="match status" value="1"/>
</dbReference>
<dbReference type="SUPFAM" id="SSF52540">
    <property type="entry name" value="P-loop containing nucleoside triphosphate hydrolases"/>
    <property type="match status" value="1"/>
</dbReference>
<dbReference type="SUPFAM" id="SSF52058">
    <property type="entry name" value="L domain-like"/>
    <property type="match status" value="1"/>
</dbReference>
<evidence type="ECO:0000313" key="9">
    <source>
        <dbReference type="Proteomes" id="UP001141806"/>
    </source>
</evidence>
<evidence type="ECO:0000256" key="2">
    <source>
        <dbReference type="ARBA" id="ARBA00022741"/>
    </source>
</evidence>
<evidence type="ECO:0000256" key="4">
    <source>
        <dbReference type="ARBA" id="ARBA00022840"/>
    </source>
</evidence>
<dbReference type="GO" id="GO:0051707">
    <property type="term" value="P:response to other organism"/>
    <property type="evidence" value="ECO:0007669"/>
    <property type="project" value="UniProtKB-ARBA"/>
</dbReference>
<evidence type="ECO:0000313" key="8">
    <source>
        <dbReference type="EMBL" id="KAJ4964607.1"/>
    </source>
</evidence>
<dbReference type="OrthoDB" id="5279713at2759"/>
<name>A0A9Q0K6C9_9MAGN</name>
<dbReference type="InterPro" id="IPR002182">
    <property type="entry name" value="NB-ARC"/>
</dbReference>
<evidence type="ECO:0000256" key="3">
    <source>
        <dbReference type="ARBA" id="ARBA00022821"/>
    </source>
</evidence>
<evidence type="ECO:0000259" key="5">
    <source>
        <dbReference type="Pfam" id="PF00931"/>
    </source>
</evidence>
<dbReference type="InterPro" id="IPR032675">
    <property type="entry name" value="LRR_dom_sf"/>
</dbReference>
<keyword evidence="4" id="KW-0067">ATP-binding</keyword>
<dbReference type="InterPro" id="IPR027417">
    <property type="entry name" value="P-loop_NTPase"/>
</dbReference>
<dbReference type="InterPro" id="IPR038005">
    <property type="entry name" value="RX-like_CC"/>
</dbReference>
<dbReference type="GO" id="GO:0043531">
    <property type="term" value="F:ADP binding"/>
    <property type="evidence" value="ECO:0007669"/>
    <property type="project" value="InterPro"/>
</dbReference>
<feature type="domain" description="Disease resistance N-terminal" evidence="6">
    <location>
        <begin position="13"/>
        <end position="100"/>
    </location>
</feature>
<proteinExistence type="predicted"/>
<keyword evidence="9" id="KW-1185">Reference proteome</keyword>
<dbReference type="PRINTS" id="PR00364">
    <property type="entry name" value="DISEASERSIST"/>
</dbReference>
<accession>A0A9Q0K6C9</accession>
<evidence type="ECO:0000259" key="7">
    <source>
        <dbReference type="Pfam" id="PF23598"/>
    </source>
</evidence>
<dbReference type="Gene3D" id="1.10.8.430">
    <property type="entry name" value="Helical domain of apoptotic protease-activating factors"/>
    <property type="match status" value="1"/>
</dbReference>
<dbReference type="Pfam" id="PF00931">
    <property type="entry name" value="NB-ARC"/>
    <property type="match status" value="1"/>
</dbReference>
<dbReference type="AlphaFoldDB" id="A0A9Q0K6C9"/>
<dbReference type="CDD" id="cd14798">
    <property type="entry name" value="RX-CC_like"/>
    <property type="match status" value="1"/>
</dbReference>
<gene>
    <name evidence="8" type="ORF">NE237_016456</name>
</gene>
<keyword evidence="2" id="KW-0547">Nucleotide-binding</keyword>
<dbReference type="InterPro" id="IPR055414">
    <property type="entry name" value="LRR_R13L4/SHOC2-like"/>
</dbReference>